<dbReference type="InterPro" id="IPR012336">
    <property type="entry name" value="Thioredoxin-like_fold"/>
</dbReference>
<dbReference type="CDD" id="cd00570">
    <property type="entry name" value="GST_N_family"/>
    <property type="match status" value="1"/>
</dbReference>
<reference evidence="2 3" key="1">
    <citation type="submission" date="2018-03" db="EMBL/GenBank/DDBJ databases">
        <title>Genomic Encyclopedia of Archaeal and Bacterial Type Strains, Phase II (KMG-II): from individual species to whole genera.</title>
        <authorList>
            <person name="Goeker M."/>
        </authorList>
    </citation>
    <scope>NUCLEOTIDE SEQUENCE [LARGE SCALE GENOMIC DNA]</scope>
    <source>
        <strain evidence="2 3">DSM 100673</strain>
    </source>
</reference>
<sequence>MLTLLTFPGDATSPTHSPFCLKAMCLLEMAGQDWQPELVQDLAILPLGRAPVLRAGDRLIPDSHHIQGYLEALGADFYPGVSDQDRAIAHALIRMTEENLRTGLVYSRWLDPQIWPIMREAFFADVPAPARADVANGVQEHVRAGLMAHGIAQFDPADRLHRLVKDVDAIELTLGRGPFLFGDLPTAADAAIAPVLDMLMTLPVETDIKRAVASRHTLTAYVSRVRAAIYPSMQKFSTATNAVAETLSA</sequence>
<dbReference type="SFLD" id="SFLDS00019">
    <property type="entry name" value="Glutathione_Transferase_(cytos"/>
    <property type="match status" value="1"/>
</dbReference>
<dbReference type="OrthoDB" id="7664269at2"/>
<gene>
    <name evidence="2" type="ORF">CLV88_12212</name>
</gene>
<dbReference type="GO" id="GO:0016740">
    <property type="term" value="F:transferase activity"/>
    <property type="evidence" value="ECO:0007669"/>
    <property type="project" value="UniProtKB-KW"/>
</dbReference>
<comment type="caution">
    <text evidence="2">The sequence shown here is derived from an EMBL/GenBank/DDBJ whole genome shotgun (WGS) entry which is preliminary data.</text>
</comment>
<dbReference type="EMBL" id="PYGJ01000022">
    <property type="protein sequence ID" value="PSL16560.1"/>
    <property type="molecule type" value="Genomic_DNA"/>
</dbReference>
<organism evidence="2 3">
    <name type="scientific">Shimia abyssi</name>
    <dbReference type="NCBI Taxonomy" id="1662395"/>
    <lineage>
        <taxon>Bacteria</taxon>
        <taxon>Pseudomonadati</taxon>
        <taxon>Pseudomonadota</taxon>
        <taxon>Alphaproteobacteria</taxon>
        <taxon>Rhodobacterales</taxon>
        <taxon>Roseobacteraceae</taxon>
    </lineage>
</organism>
<dbReference type="RefSeq" id="WP_106610367.1">
    <property type="nucleotide sequence ID" value="NZ_PYGJ01000022.1"/>
</dbReference>
<keyword evidence="3" id="KW-1185">Reference proteome</keyword>
<dbReference type="InterPro" id="IPR026928">
    <property type="entry name" value="FAX/IsoI-like"/>
</dbReference>
<feature type="domain" description="Thioredoxin-like fold" evidence="1">
    <location>
        <begin position="18"/>
        <end position="113"/>
    </location>
</feature>
<evidence type="ECO:0000313" key="2">
    <source>
        <dbReference type="EMBL" id="PSL16560.1"/>
    </source>
</evidence>
<dbReference type="GO" id="GO:0005737">
    <property type="term" value="C:cytoplasm"/>
    <property type="evidence" value="ECO:0007669"/>
    <property type="project" value="TreeGrafter"/>
</dbReference>
<dbReference type="Gene3D" id="1.20.1050.10">
    <property type="match status" value="2"/>
</dbReference>
<dbReference type="Pfam" id="PF13410">
    <property type="entry name" value="GST_C_2"/>
    <property type="match status" value="1"/>
</dbReference>
<dbReference type="InterPro" id="IPR040079">
    <property type="entry name" value="Glutathione_S-Trfase"/>
</dbReference>
<protein>
    <submittedName>
        <fullName evidence="2">Glutathione S-transferase</fullName>
    </submittedName>
</protein>
<dbReference type="Gene3D" id="3.40.30.10">
    <property type="entry name" value="Glutaredoxin"/>
    <property type="match status" value="1"/>
</dbReference>
<dbReference type="InterPro" id="IPR050931">
    <property type="entry name" value="Mito_Protein_Transport_Metaxin"/>
</dbReference>
<dbReference type="PANTHER" id="PTHR12289:SF41">
    <property type="entry name" value="FAILED AXON CONNECTIONS-RELATED"/>
    <property type="match status" value="1"/>
</dbReference>
<dbReference type="InterPro" id="IPR036282">
    <property type="entry name" value="Glutathione-S-Trfase_C_sf"/>
</dbReference>
<dbReference type="Pfam" id="PF17172">
    <property type="entry name" value="GST_N_4"/>
    <property type="match status" value="1"/>
</dbReference>
<name>A0A2P8F4A6_9RHOB</name>
<dbReference type="SFLD" id="SFLDG01200">
    <property type="entry name" value="SUF1.1"/>
    <property type="match status" value="1"/>
</dbReference>
<accession>A0A2P8F4A6</accession>
<dbReference type="SFLD" id="SFLDG01180">
    <property type="entry name" value="SUF1"/>
    <property type="match status" value="1"/>
</dbReference>
<evidence type="ECO:0000259" key="1">
    <source>
        <dbReference type="Pfam" id="PF17172"/>
    </source>
</evidence>
<keyword evidence="2" id="KW-0808">Transferase</keyword>
<evidence type="ECO:0000313" key="3">
    <source>
        <dbReference type="Proteomes" id="UP000240418"/>
    </source>
</evidence>
<proteinExistence type="predicted"/>
<dbReference type="SUPFAM" id="SSF52833">
    <property type="entry name" value="Thioredoxin-like"/>
    <property type="match status" value="1"/>
</dbReference>
<dbReference type="Proteomes" id="UP000240418">
    <property type="component" value="Unassembled WGS sequence"/>
</dbReference>
<dbReference type="AlphaFoldDB" id="A0A2P8F4A6"/>
<dbReference type="InterPro" id="IPR036249">
    <property type="entry name" value="Thioredoxin-like_sf"/>
</dbReference>
<dbReference type="SUPFAM" id="SSF47616">
    <property type="entry name" value="GST C-terminal domain-like"/>
    <property type="match status" value="1"/>
</dbReference>
<dbReference type="PANTHER" id="PTHR12289">
    <property type="entry name" value="METAXIN RELATED"/>
    <property type="match status" value="1"/>
</dbReference>